<dbReference type="PROSITE" id="PS51704">
    <property type="entry name" value="GP_PDE"/>
    <property type="match status" value="1"/>
</dbReference>
<dbReference type="PROSITE" id="PS50007">
    <property type="entry name" value="PIPLC_X_DOMAIN"/>
    <property type="match status" value="1"/>
</dbReference>
<dbReference type="InterPro" id="IPR017946">
    <property type="entry name" value="PLC-like_Pdiesterase_TIM-brl"/>
</dbReference>
<evidence type="ECO:0000259" key="1">
    <source>
        <dbReference type="PROSITE" id="PS51704"/>
    </source>
</evidence>
<sequence>MFLLIPFCISYLHTVRIIGHRGDGCSQINCVTAYPENTIASALHALEVGAYAVELDVWISKDDQLMISHRNHVDGSKDDLFASITPGLGTTTPRPDQFEYKTRSLYPMKAPWSKDRRPRAEYLSDRYTVAHIPITLLPTLGEYLDGVCPTGKKIVVEMKGNDARLPLRVVQEIEKHNAFDCIHAISSFEWNYANTAVHQADLFESIKNETRVKRALLYSSSQPSGNDFILTAADHYNASFIHPKCTALDARWNSTIINAHRKGLEVMCYFGSQIDTFTHFDTAMQYGVDEICTNNPALLHEYLNKKYSKPRND</sequence>
<proteinExistence type="predicted"/>
<dbReference type="Gene3D" id="3.20.20.190">
    <property type="entry name" value="Phosphatidylinositol (PI) phosphodiesterase"/>
    <property type="match status" value="1"/>
</dbReference>
<dbReference type="PANTHER" id="PTHR46211">
    <property type="entry name" value="GLYCEROPHOSPHORYL DIESTER PHOSPHODIESTERASE"/>
    <property type="match status" value="1"/>
</dbReference>
<protein>
    <recommendedName>
        <fullName evidence="1">GP-PDE domain-containing protein</fullName>
    </recommendedName>
</protein>
<dbReference type="SUPFAM" id="SSF51695">
    <property type="entry name" value="PLC-like phosphodiesterases"/>
    <property type="match status" value="1"/>
</dbReference>
<evidence type="ECO:0000313" key="3">
    <source>
        <dbReference type="Proteomes" id="UP001281761"/>
    </source>
</evidence>
<dbReference type="Proteomes" id="UP001281761">
    <property type="component" value="Unassembled WGS sequence"/>
</dbReference>
<dbReference type="Pfam" id="PF03009">
    <property type="entry name" value="GDPD"/>
    <property type="match status" value="1"/>
</dbReference>
<comment type="caution">
    <text evidence="2">The sequence shown here is derived from an EMBL/GenBank/DDBJ whole genome shotgun (WGS) entry which is preliminary data.</text>
</comment>
<reference evidence="2 3" key="1">
    <citation type="journal article" date="2022" name="bioRxiv">
        <title>Genomics of Preaxostyla Flagellates Illuminates Evolutionary Transitions and the Path Towards Mitochondrial Loss.</title>
        <authorList>
            <person name="Novak L.V.F."/>
            <person name="Treitli S.C."/>
            <person name="Pyrih J."/>
            <person name="Halakuc P."/>
            <person name="Pipaliya S.V."/>
            <person name="Vacek V."/>
            <person name="Brzon O."/>
            <person name="Soukal P."/>
            <person name="Eme L."/>
            <person name="Dacks J.B."/>
            <person name="Karnkowska A."/>
            <person name="Elias M."/>
            <person name="Hampl V."/>
        </authorList>
    </citation>
    <scope>NUCLEOTIDE SEQUENCE [LARGE SCALE GENOMIC DNA]</scope>
    <source>
        <strain evidence="2">NAU3</strain>
        <tissue evidence="2">Gut</tissue>
    </source>
</reference>
<dbReference type="InterPro" id="IPR030395">
    <property type="entry name" value="GP_PDE_dom"/>
</dbReference>
<gene>
    <name evidence="2" type="ORF">BLNAU_4015</name>
</gene>
<feature type="domain" description="GP-PDE" evidence="1">
    <location>
        <begin position="15"/>
        <end position="303"/>
    </location>
</feature>
<accession>A0ABQ9YAX6</accession>
<keyword evidence="3" id="KW-1185">Reference proteome</keyword>
<dbReference type="EMBL" id="JARBJD010000019">
    <property type="protein sequence ID" value="KAK2960928.1"/>
    <property type="molecule type" value="Genomic_DNA"/>
</dbReference>
<evidence type="ECO:0000313" key="2">
    <source>
        <dbReference type="EMBL" id="KAK2960928.1"/>
    </source>
</evidence>
<name>A0ABQ9YAX6_9EUKA</name>
<organism evidence="2 3">
    <name type="scientific">Blattamonas nauphoetae</name>
    <dbReference type="NCBI Taxonomy" id="2049346"/>
    <lineage>
        <taxon>Eukaryota</taxon>
        <taxon>Metamonada</taxon>
        <taxon>Preaxostyla</taxon>
        <taxon>Oxymonadida</taxon>
        <taxon>Blattamonas</taxon>
    </lineage>
</organism>
<dbReference type="PANTHER" id="PTHR46211:SF14">
    <property type="entry name" value="GLYCEROPHOSPHODIESTER PHOSPHODIESTERASE"/>
    <property type="match status" value="1"/>
</dbReference>